<accession>A0A8H6YY65</accession>
<gene>
    <name evidence="2" type="ORF">MSAN_00803500</name>
</gene>
<sequence length="132" mass="14465">MGNLGTIPEPRSPSRHQKFPSYSVTPGLYDGSGAVKRTPSHMSSPMMSNFPQNLGGRPPAPNPPQQQPAVPRPPNGHMSLPAWVVFTVSYLKIFINMSPISVCPDHTRLFHNTRLAQHPTILDTLPVAVHID</sequence>
<feature type="compositionally biased region" description="Pro residues" evidence="1">
    <location>
        <begin position="58"/>
        <end position="74"/>
    </location>
</feature>
<organism evidence="2 3">
    <name type="scientific">Mycena sanguinolenta</name>
    <dbReference type="NCBI Taxonomy" id="230812"/>
    <lineage>
        <taxon>Eukaryota</taxon>
        <taxon>Fungi</taxon>
        <taxon>Dikarya</taxon>
        <taxon>Basidiomycota</taxon>
        <taxon>Agaricomycotina</taxon>
        <taxon>Agaricomycetes</taxon>
        <taxon>Agaricomycetidae</taxon>
        <taxon>Agaricales</taxon>
        <taxon>Marasmiineae</taxon>
        <taxon>Mycenaceae</taxon>
        <taxon>Mycena</taxon>
    </lineage>
</organism>
<evidence type="ECO:0000313" key="3">
    <source>
        <dbReference type="Proteomes" id="UP000623467"/>
    </source>
</evidence>
<name>A0A8H6YY65_9AGAR</name>
<protein>
    <submittedName>
        <fullName evidence="2">Uncharacterized protein</fullName>
    </submittedName>
</protein>
<feature type="region of interest" description="Disordered" evidence="1">
    <location>
        <begin position="1"/>
        <end position="76"/>
    </location>
</feature>
<reference evidence="2" key="1">
    <citation type="submission" date="2020-05" db="EMBL/GenBank/DDBJ databases">
        <title>Mycena genomes resolve the evolution of fungal bioluminescence.</title>
        <authorList>
            <person name="Tsai I.J."/>
        </authorList>
    </citation>
    <scope>NUCLEOTIDE SEQUENCE</scope>
    <source>
        <strain evidence="2">160909Yilan</strain>
    </source>
</reference>
<dbReference type="EMBL" id="JACAZH010000005">
    <property type="protein sequence ID" value="KAF7367409.1"/>
    <property type="molecule type" value="Genomic_DNA"/>
</dbReference>
<comment type="caution">
    <text evidence="2">The sequence shown here is derived from an EMBL/GenBank/DDBJ whole genome shotgun (WGS) entry which is preliminary data.</text>
</comment>
<dbReference type="Proteomes" id="UP000623467">
    <property type="component" value="Unassembled WGS sequence"/>
</dbReference>
<evidence type="ECO:0000256" key="1">
    <source>
        <dbReference type="SAM" id="MobiDB-lite"/>
    </source>
</evidence>
<dbReference type="AlphaFoldDB" id="A0A8H6YY65"/>
<keyword evidence="3" id="KW-1185">Reference proteome</keyword>
<dbReference type="OrthoDB" id="3029098at2759"/>
<feature type="compositionally biased region" description="Polar residues" evidence="1">
    <location>
        <begin position="40"/>
        <end position="52"/>
    </location>
</feature>
<proteinExistence type="predicted"/>
<evidence type="ECO:0000313" key="2">
    <source>
        <dbReference type="EMBL" id="KAF7367409.1"/>
    </source>
</evidence>